<keyword evidence="5 7" id="KW-0653">Protein transport</keyword>
<evidence type="ECO:0000256" key="1">
    <source>
        <dbReference type="ARBA" id="ARBA00004170"/>
    </source>
</evidence>
<dbReference type="AlphaFoldDB" id="A0A8H4V8Z9"/>
<dbReference type="GO" id="GO:0019905">
    <property type="term" value="F:syntaxin binding"/>
    <property type="evidence" value="ECO:0007669"/>
    <property type="project" value="TreeGrafter"/>
</dbReference>
<evidence type="ECO:0000256" key="5">
    <source>
        <dbReference type="ARBA" id="ARBA00022927"/>
    </source>
</evidence>
<evidence type="ECO:0000256" key="4">
    <source>
        <dbReference type="ARBA" id="ARBA00022892"/>
    </source>
</evidence>
<evidence type="ECO:0000256" key="3">
    <source>
        <dbReference type="ARBA" id="ARBA00022448"/>
    </source>
</evidence>
<dbReference type="GO" id="GO:0031201">
    <property type="term" value="C:SNARE complex"/>
    <property type="evidence" value="ECO:0007669"/>
    <property type="project" value="TreeGrafter"/>
</dbReference>
<dbReference type="PANTHER" id="PTHR13768">
    <property type="entry name" value="SOLUBLE NSF ATTACHMENT PROTEIN SNAP"/>
    <property type="match status" value="1"/>
</dbReference>
<evidence type="ECO:0000256" key="6">
    <source>
        <dbReference type="ARBA" id="ARBA00023136"/>
    </source>
</evidence>
<dbReference type="CDD" id="cd15832">
    <property type="entry name" value="SNAP"/>
    <property type="match status" value="1"/>
</dbReference>
<evidence type="ECO:0008006" key="10">
    <source>
        <dbReference type="Google" id="ProtNLM"/>
    </source>
</evidence>
<dbReference type="SUPFAM" id="SSF48452">
    <property type="entry name" value="TPR-like"/>
    <property type="match status" value="1"/>
</dbReference>
<reference evidence="8 9" key="1">
    <citation type="journal article" date="2020" name="Genome Biol. Evol.">
        <title>A new high-quality draft genome assembly of the Chinese cordyceps Ophiocordyceps sinensis.</title>
        <authorList>
            <person name="Shu R."/>
            <person name="Zhang J."/>
            <person name="Meng Q."/>
            <person name="Zhang H."/>
            <person name="Zhou G."/>
            <person name="Li M."/>
            <person name="Wu P."/>
            <person name="Zhao Y."/>
            <person name="Chen C."/>
            <person name="Qin Q."/>
        </authorList>
    </citation>
    <scope>NUCLEOTIDE SEQUENCE [LARGE SCALE GENOMIC DNA]</scope>
    <source>
        <strain evidence="8 9">IOZ07</strain>
    </source>
</reference>
<comment type="function">
    <text evidence="7">Required for vesicular transport between the endoplasmic reticulum and the Golgi apparatus.</text>
</comment>
<comment type="similarity">
    <text evidence="2 7">Belongs to the SNAP family.</text>
</comment>
<evidence type="ECO:0000313" key="8">
    <source>
        <dbReference type="EMBL" id="KAF4512358.1"/>
    </source>
</evidence>
<keyword evidence="3 7" id="KW-0813">Transport</keyword>
<comment type="subcellular location">
    <subcellularLocation>
        <location evidence="1 7">Membrane</location>
        <topology evidence="1 7">Peripheral membrane protein</topology>
    </subcellularLocation>
</comment>
<protein>
    <recommendedName>
        <fullName evidence="10">Vesicular-fusion protein sec17</fullName>
    </recommendedName>
</protein>
<name>A0A8H4V8Z9_9HYPO</name>
<dbReference type="FunFam" id="1.25.40.10:FF:000049">
    <property type="entry name" value="Alpha-soluble NSF attachment protein-like"/>
    <property type="match status" value="1"/>
</dbReference>
<dbReference type="GO" id="GO:0035494">
    <property type="term" value="P:SNARE complex disassembly"/>
    <property type="evidence" value="ECO:0007669"/>
    <property type="project" value="TreeGrafter"/>
</dbReference>
<evidence type="ECO:0000256" key="7">
    <source>
        <dbReference type="RuleBase" id="RU367013"/>
    </source>
</evidence>
<dbReference type="InterPro" id="IPR011990">
    <property type="entry name" value="TPR-like_helical_dom_sf"/>
</dbReference>
<dbReference type="GO" id="GO:0006886">
    <property type="term" value="P:intracellular protein transport"/>
    <property type="evidence" value="ECO:0007669"/>
    <property type="project" value="UniProtKB-UniRule"/>
</dbReference>
<keyword evidence="9" id="KW-1185">Reference proteome</keyword>
<sequence length="332" mass="37413">MAQDPRALLQKAQKSLQSAGAGFSFFGGRDDKYQNAAELFIQAANAFKMQKQSAYPFEMNPTPREDNGATSLDGRLSKVRDWNADRRHRFLADMEAGKAFEQAAQIQTSKLNEPDDAANTLVDAFKAYRKDDPQAAVRCLNVAVDRYCAKGNFRRAASQKEIMGELYEQDLGDSKNALECYEAAAGWFEGDNANALANKLWLKVADVAAIEGDYYKAIENYEKVAEQSINNNLMKYSVKDYFLKAGICHLASGDLVAAQRGLERYRDMDPGFGTQREHMLLTDLCDAIEAKSQEQFTDKLFQYDQVSKLDKWKTTMLVRVKNSIEEEDDEFA</sequence>
<dbReference type="EMBL" id="JAAVMX010000002">
    <property type="protein sequence ID" value="KAF4512358.1"/>
    <property type="molecule type" value="Genomic_DNA"/>
</dbReference>
<dbReference type="PANTHER" id="PTHR13768:SF8">
    <property type="entry name" value="ALPHA-SOLUBLE NSF ATTACHMENT PROTEIN"/>
    <property type="match status" value="1"/>
</dbReference>
<dbReference type="Gene3D" id="1.25.40.10">
    <property type="entry name" value="Tetratricopeptide repeat domain"/>
    <property type="match status" value="2"/>
</dbReference>
<comment type="caution">
    <text evidence="8">The sequence shown here is derived from an EMBL/GenBank/DDBJ whole genome shotgun (WGS) entry which is preliminary data.</text>
</comment>
<organism evidence="8 9">
    <name type="scientific">Ophiocordyceps sinensis</name>
    <dbReference type="NCBI Taxonomy" id="72228"/>
    <lineage>
        <taxon>Eukaryota</taxon>
        <taxon>Fungi</taxon>
        <taxon>Dikarya</taxon>
        <taxon>Ascomycota</taxon>
        <taxon>Pezizomycotina</taxon>
        <taxon>Sordariomycetes</taxon>
        <taxon>Hypocreomycetidae</taxon>
        <taxon>Hypocreales</taxon>
        <taxon>Ophiocordycipitaceae</taxon>
        <taxon>Ophiocordyceps</taxon>
    </lineage>
</organism>
<evidence type="ECO:0000256" key="2">
    <source>
        <dbReference type="ARBA" id="ARBA00010050"/>
    </source>
</evidence>
<dbReference type="InterPro" id="IPR000744">
    <property type="entry name" value="NSF_attach"/>
</dbReference>
<keyword evidence="6 7" id="KW-0472">Membrane</keyword>
<accession>A0A8H4V8Z9</accession>
<dbReference type="Proteomes" id="UP000557566">
    <property type="component" value="Unassembled WGS sequence"/>
</dbReference>
<proteinExistence type="inferred from homology"/>
<dbReference type="OrthoDB" id="9984275at2759"/>
<evidence type="ECO:0000313" key="9">
    <source>
        <dbReference type="Proteomes" id="UP000557566"/>
    </source>
</evidence>
<dbReference type="Pfam" id="PF14938">
    <property type="entry name" value="SNAP"/>
    <property type="match status" value="2"/>
</dbReference>
<dbReference type="GO" id="GO:0005774">
    <property type="term" value="C:vacuolar membrane"/>
    <property type="evidence" value="ECO:0007669"/>
    <property type="project" value="TreeGrafter"/>
</dbReference>
<keyword evidence="4 7" id="KW-0931">ER-Golgi transport</keyword>
<gene>
    <name evidence="8" type="ORF">G6O67_001509</name>
</gene>
<dbReference type="GO" id="GO:0005483">
    <property type="term" value="F:soluble NSF attachment protein activity"/>
    <property type="evidence" value="ECO:0007669"/>
    <property type="project" value="TreeGrafter"/>
</dbReference>